<evidence type="ECO:0000313" key="4">
    <source>
        <dbReference type="EMBL" id="RED48665.1"/>
    </source>
</evidence>
<dbReference type="EMBL" id="QRDW01000007">
    <property type="protein sequence ID" value="RED48665.1"/>
    <property type="molecule type" value="Genomic_DNA"/>
</dbReference>
<dbReference type="Proteomes" id="UP000256845">
    <property type="component" value="Unassembled WGS sequence"/>
</dbReference>
<evidence type="ECO:0000256" key="1">
    <source>
        <dbReference type="ARBA" id="ARBA00008324"/>
    </source>
</evidence>
<protein>
    <submittedName>
        <fullName evidence="4">Acyl-CoA thioesterase</fullName>
    </submittedName>
</protein>
<dbReference type="Gene3D" id="3.10.129.10">
    <property type="entry name" value="Hotdog Thioesterase"/>
    <property type="match status" value="1"/>
</dbReference>
<comment type="caution">
    <text evidence="4">The sequence shown here is derived from an EMBL/GenBank/DDBJ whole genome shotgun (WGS) entry which is preliminary data.</text>
</comment>
<keyword evidence="2" id="KW-0378">Hydrolase</keyword>
<accession>A0A3D9HGZ9</accession>
<dbReference type="OrthoDB" id="3477511at2"/>
<dbReference type="NCBIfam" id="TIGR00369">
    <property type="entry name" value="unchar_dom_1"/>
    <property type="match status" value="1"/>
</dbReference>
<evidence type="ECO:0000256" key="2">
    <source>
        <dbReference type="ARBA" id="ARBA00022801"/>
    </source>
</evidence>
<proteinExistence type="inferred from homology"/>
<evidence type="ECO:0000259" key="3">
    <source>
        <dbReference type="Pfam" id="PF03061"/>
    </source>
</evidence>
<dbReference type="RefSeq" id="WP_115937603.1">
    <property type="nucleotide sequence ID" value="NZ_QRDW01000007.1"/>
</dbReference>
<dbReference type="InterPro" id="IPR039298">
    <property type="entry name" value="ACOT13"/>
</dbReference>
<dbReference type="Pfam" id="PF03061">
    <property type="entry name" value="4HBT"/>
    <property type="match status" value="1"/>
</dbReference>
<dbReference type="SUPFAM" id="SSF54637">
    <property type="entry name" value="Thioesterase/thiol ester dehydrase-isomerase"/>
    <property type="match status" value="1"/>
</dbReference>
<reference evidence="4 5" key="1">
    <citation type="submission" date="2018-07" db="EMBL/GenBank/DDBJ databases">
        <title>Genomic Encyclopedia of Type Strains, Phase III (KMG-III): the genomes of soil and plant-associated and newly described type strains.</title>
        <authorList>
            <person name="Whitman W."/>
        </authorList>
    </citation>
    <scope>NUCLEOTIDE SEQUENCE [LARGE SCALE GENOMIC DNA]</scope>
    <source>
        <strain evidence="4 5">CECT 8488</strain>
    </source>
</reference>
<organism evidence="4 5">
    <name type="scientific">Aestuariispira insulae</name>
    <dbReference type="NCBI Taxonomy" id="1461337"/>
    <lineage>
        <taxon>Bacteria</taxon>
        <taxon>Pseudomonadati</taxon>
        <taxon>Pseudomonadota</taxon>
        <taxon>Alphaproteobacteria</taxon>
        <taxon>Rhodospirillales</taxon>
        <taxon>Kiloniellaceae</taxon>
        <taxon>Aestuariispira</taxon>
    </lineage>
</organism>
<comment type="similarity">
    <text evidence="1">Belongs to the thioesterase PaaI family.</text>
</comment>
<keyword evidence="5" id="KW-1185">Reference proteome</keyword>
<feature type="domain" description="Thioesterase" evidence="3">
    <location>
        <begin position="51"/>
        <end position="123"/>
    </location>
</feature>
<evidence type="ECO:0000313" key="5">
    <source>
        <dbReference type="Proteomes" id="UP000256845"/>
    </source>
</evidence>
<name>A0A3D9HGZ9_9PROT</name>
<sequence length="143" mass="14949">MQTGLGKQGNAIGKLPWTGAFGDLVGYEFQELDGDRWAVSLDLSDHHLNQYGIAHGGVPLTLLDVAGGGAVYRLGLAVSRIATISMSTNFIGGAGSGRLVATGCVDGHGQTIAHTSMQLYQGDLNGSLLATAQGSYRLFLKRE</sequence>
<dbReference type="GO" id="GO:0047617">
    <property type="term" value="F:fatty acyl-CoA hydrolase activity"/>
    <property type="evidence" value="ECO:0007669"/>
    <property type="project" value="InterPro"/>
</dbReference>
<gene>
    <name evidence="4" type="ORF">DFP90_107170</name>
</gene>
<dbReference type="AlphaFoldDB" id="A0A3D9HGZ9"/>
<dbReference type="InterPro" id="IPR006683">
    <property type="entry name" value="Thioestr_dom"/>
</dbReference>
<dbReference type="InterPro" id="IPR029069">
    <property type="entry name" value="HotDog_dom_sf"/>
</dbReference>
<dbReference type="CDD" id="cd03443">
    <property type="entry name" value="PaaI_thioesterase"/>
    <property type="match status" value="1"/>
</dbReference>
<dbReference type="PANTHER" id="PTHR21660:SF1">
    <property type="entry name" value="ACYL-COENZYME A THIOESTERASE 13"/>
    <property type="match status" value="1"/>
</dbReference>
<dbReference type="InterPro" id="IPR003736">
    <property type="entry name" value="PAAI_dom"/>
</dbReference>
<dbReference type="PANTHER" id="PTHR21660">
    <property type="entry name" value="THIOESTERASE SUPERFAMILY MEMBER-RELATED"/>
    <property type="match status" value="1"/>
</dbReference>